<reference evidence="2" key="2">
    <citation type="submission" date="2015-01" db="EMBL/GenBank/DDBJ databases">
        <title>Evolutionary Origins and Diversification of the Mycorrhizal Mutualists.</title>
        <authorList>
            <consortium name="DOE Joint Genome Institute"/>
            <consortium name="Mycorrhizal Genomics Consortium"/>
            <person name="Kohler A."/>
            <person name="Kuo A."/>
            <person name="Nagy L.G."/>
            <person name="Floudas D."/>
            <person name="Copeland A."/>
            <person name="Barry K.W."/>
            <person name="Cichocki N."/>
            <person name="Veneault-Fourrey C."/>
            <person name="LaButti K."/>
            <person name="Lindquist E.A."/>
            <person name="Lipzen A."/>
            <person name="Lundell T."/>
            <person name="Morin E."/>
            <person name="Murat C."/>
            <person name="Riley R."/>
            <person name="Ohm R."/>
            <person name="Sun H."/>
            <person name="Tunlid A."/>
            <person name="Henrissat B."/>
            <person name="Grigoriev I.V."/>
            <person name="Hibbett D.S."/>
            <person name="Martin F."/>
        </authorList>
    </citation>
    <scope>NUCLEOTIDE SEQUENCE [LARGE SCALE GENOMIC DNA]</scope>
    <source>
        <strain evidence="2">Ve08.2h10</strain>
    </source>
</reference>
<dbReference type="InParanoid" id="A0A0D0E5W1"/>
<name>A0A0D0E5W1_9AGAM</name>
<gene>
    <name evidence="1" type="ORF">PAXRUDRAFT_821926</name>
</gene>
<dbReference type="EMBL" id="KN824839">
    <property type="protein sequence ID" value="KIL00222.1"/>
    <property type="molecule type" value="Genomic_DNA"/>
</dbReference>
<organism evidence="1 2">
    <name type="scientific">Paxillus rubicundulus Ve08.2h10</name>
    <dbReference type="NCBI Taxonomy" id="930991"/>
    <lineage>
        <taxon>Eukaryota</taxon>
        <taxon>Fungi</taxon>
        <taxon>Dikarya</taxon>
        <taxon>Basidiomycota</taxon>
        <taxon>Agaricomycotina</taxon>
        <taxon>Agaricomycetes</taxon>
        <taxon>Agaricomycetidae</taxon>
        <taxon>Boletales</taxon>
        <taxon>Paxilineae</taxon>
        <taxon>Paxillaceae</taxon>
        <taxon>Paxillus</taxon>
    </lineage>
</organism>
<dbReference type="Proteomes" id="UP000054538">
    <property type="component" value="Unassembled WGS sequence"/>
</dbReference>
<protein>
    <submittedName>
        <fullName evidence="1">Uncharacterized protein</fullName>
    </submittedName>
</protein>
<sequence length="60" mass="7031">MEPLGPDSQHQSFTYTIRTYVFVVWSDRVKVLDLTRIWISSGGHECMSLHQMLMAIMKRC</sequence>
<accession>A0A0D0E5W1</accession>
<dbReference type="AlphaFoldDB" id="A0A0D0E5W1"/>
<dbReference type="HOGENOM" id="CLU_2942430_0_0_1"/>
<keyword evidence="2" id="KW-1185">Reference proteome</keyword>
<evidence type="ECO:0000313" key="2">
    <source>
        <dbReference type="Proteomes" id="UP000054538"/>
    </source>
</evidence>
<proteinExistence type="predicted"/>
<evidence type="ECO:0000313" key="1">
    <source>
        <dbReference type="EMBL" id="KIL00222.1"/>
    </source>
</evidence>
<reference evidence="1 2" key="1">
    <citation type="submission" date="2014-04" db="EMBL/GenBank/DDBJ databases">
        <authorList>
            <consortium name="DOE Joint Genome Institute"/>
            <person name="Kuo A."/>
            <person name="Kohler A."/>
            <person name="Jargeat P."/>
            <person name="Nagy L.G."/>
            <person name="Floudas D."/>
            <person name="Copeland A."/>
            <person name="Barry K.W."/>
            <person name="Cichocki N."/>
            <person name="Veneault-Fourrey C."/>
            <person name="LaButti K."/>
            <person name="Lindquist E.A."/>
            <person name="Lipzen A."/>
            <person name="Lundell T."/>
            <person name="Morin E."/>
            <person name="Murat C."/>
            <person name="Sun H."/>
            <person name="Tunlid A."/>
            <person name="Henrissat B."/>
            <person name="Grigoriev I.V."/>
            <person name="Hibbett D.S."/>
            <person name="Martin F."/>
            <person name="Nordberg H.P."/>
            <person name="Cantor M.N."/>
            <person name="Hua S.X."/>
        </authorList>
    </citation>
    <scope>NUCLEOTIDE SEQUENCE [LARGE SCALE GENOMIC DNA]</scope>
    <source>
        <strain evidence="1 2">Ve08.2h10</strain>
    </source>
</reference>